<dbReference type="Pfam" id="PF05970">
    <property type="entry name" value="PIF1"/>
    <property type="match status" value="1"/>
</dbReference>
<keyword evidence="3" id="KW-0547">Nucleotide-binding</keyword>
<comment type="caution">
    <text evidence="3">The sequence shown here is derived from an EMBL/GenBank/DDBJ whole genome shotgun (WGS) entry which is preliminary data.</text>
</comment>
<dbReference type="Gene3D" id="2.30.30.940">
    <property type="match status" value="1"/>
</dbReference>
<dbReference type="FunFam" id="3.40.50.300:FF:001498">
    <property type="entry name" value="ATP-dependent DNA helicase"/>
    <property type="match status" value="1"/>
</dbReference>
<dbReference type="eggNOG" id="COG0507">
    <property type="taxonomic scope" value="Bacteria"/>
</dbReference>
<dbReference type="PATRIC" id="fig|1189619.4.peg.1480"/>
<dbReference type="GO" id="GO:0000723">
    <property type="term" value="P:telomere maintenance"/>
    <property type="evidence" value="ECO:0007669"/>
    <property type="project" value="InterPro"/>
</dbReference>
<keyword evidence="3" id="KW-0378">Hydrolase</keyword>
<evidence type="ECO:0000259" key="2">
    <source>
        <dbReference type="Pfam" id="PF05970"/>
    </source>
</evidence>
<dbReference type="PANTHER" id="PTHR47642">
    <property type="entry name" value="ATP-DEPENDENT DNA HELICASE"/>
    <property type="match status" value="1"/>
</dbReference>
<dbReference type="GO" id="GO:0006281">
    <property type="term" value="P:DNA repair"/>
    <property type="evidence" value="ECO:0007669"/>
    <property type="project" value="InterPro"/>
</dbReference>
<organism evidence="3 4">
    <name type="scientific">Psychroflexus gondwanensis ACAM 44</name>
    <dbReference type="NCBI Taxonomy" id="1189619"/>
    <lineage>
        <taxon>Bacteria</taxon>
        <taxon>Pseudomonadati</taxon>
        <taxon>Bacteroidota</taxon>
        <taxon>Flavobacteriia</taxon>
        <taxon>Flavobacteriales</taxon>
        <taxon>Flavobacteriaceae</taxon>
        <taxon>Psychroflexus</taxon>
    </lineage>
</organism>
<feature type="coiled-coil region" evidence="1">
    <location>
        <begin position="525"/>
        <end position="632"/>
    </location>
</feature>
<evidence type="ECO:0000313" key="3">
    <source>
        <dbReference type="EMBL" id="EMY81614.1"/>
    </source>
</evidence>
<protein>
    <submittedName>
        <fullName evidence="3">5'-3' DNA helicase</fullName>
    </submittedName>
</protein>
<sequence length="642" mass="73873">MTETVDNIELDKENVEFYNASEFVRHTDKLVYLTGKAGTGKTTFLKYIKDTTNKNTVILAPTGVAAINAGGVTINSFFQIPFGPFVPDDSRLRTTATGTENSETIYTTFRYRDDKKEIIENLELLIIDEISMVRADMLDVIDRILKVFRKKPYLPFGGVQVILIGDTFQLPPIADNEQWSILSQFYKTPFFFSSKIIEQNTPLYIELKKIYRQNEQEFIDLLNRVRISQVNANDFSVLNAKYNPTFSGNGSDYIILATHNNIVNETNLTKLNQLTTELFTYEANVTGTFPEKHKPTDHYLKLKIGAQIMFLKNDTGEYKRYYNGKIGKIKELEEASITVVFDDESEVEVERAVWNNIQYSYNKEQKKIIEEIAGTFEQFPIRLAWAITVHKSQGLTFEKVIADLGRAFAPGQVYVALSRCTSFSGLMLKTQLNSYAIKTDPRVIEFAQNETPGTLITEQLNTGKADFYYKKSREDFGKGKIKSAFEIFKRALKFRNDIDTDIFKKFIEVQGKRLLNFKQKDSLLMEQLELTNNELSEAKENIELQTKELNIKSTKISEQNSSLGLLLEKTAEFENESERLKKSLKKVEKKLSDSLIKTNGLETKLKKSESDLNKKNKENQLNKEEIERFKNLKWYDKLIGKK</sequence>
<dbReference type="InterPro" id="IPR027417">
    <property type="entry name" value="P-loop_NTPase"/>
</dbReference>
<dbReference type="Gene3D" id="3.40.50.300">
    <property type="entry name" value="P-loop containing nucleotide triphosphate hydrolases"/>
    <property type="match status" value="1"/>
</dbReference>
<dbReference type="InterPro" id="IPR051055">
    <property type="entry name" value="PIF1_helicase"/>
</dbReference>
<dbReference type="EMBL" id="APLF01000005">
    <property type="protein sequence ID" value="EMY81614.1"/>
    <property type="molecule type" value="Genomic_DNA"/>
</dbReference>
<feature type="domain" description="DNA helicase Pif1-like DEAD-box helicase" evidence="2">
    <location>
        <begin position="23"/>
        <end position="232"/>
    </location>
</feature>
<dbReference type="STRING" id="1189619.pgond44_07175"/>
<dbReference type="CDD" id="cd18809">
    <property type="entry name" value="SF1_C_RecD"/>
    <property type="match status" value="1"/>
</dbReference>
<keyword evidence="4" id="KW-1185">Reference proteome</keyword>
<keyword evidence="3" id="KW-0067">ATP-binding</keyword>
<dbReference type="Proteomes" id="UP000012317">
    <property type="component" value="Unassembled WGS sequence"/>
</dbReference>
<keyword evidence="1" id="KW-0175">Coiled coil</keyword>
<accession>N1WWV5</accession>
<dbReference type="PANTHER" id="PTHR47642:SF7">
    <property type="entry name" value="ATP-DEPENDENT DNA HELICASE PIF1"/>
    <property type="match status" value="1"/>
</dbReference>
<dbReference type="AlphaFoldDB" id="N1WWV5"/>
<keyword evidence="3" id="KW-0347">Helicase</keyword>
<name>N1WWV5_9FLAO</name>
<proteinExistence type="predicted"/>
<reference evidence="3 4" key="1">
    <citation type="journal article" date="2014" name="Genome Biol. Evol.">
        <title>Extensive gene acquisition in the extremely psychrophilic bacterial species Psychroflexus torquis and the link to sea-ice ecosystem specialism.</title>
        <authorList>
            <person name="Feng S."/>
            <person name="Powell S.M."/>
            <person name="Wilson R."/>
            <person name="Bowman J.P."/>
        </authorList>
    </citation>
    <scope>NUCLEOTIDE SEQUENCE [LARGE SCALE GENOMIC DNA]</scope>
    <source>
        <strain evidence="3 4">ACAM 44</strain>
    </source>
</reference>
<dbReference type="RefSeq" id="WP_003439016.1">
    <property type="nucleotide sequence ID" value="NZ_APLF01000005.1"/>
</dbReference>
<evidence type="ECO:0000256" key="1">
    <source>
        <dbReference type="SAM" id="Coils"/>
    </source>
</evidence>
<gene>
    <name evidence="3" type="ORF">pgond44_07175</name>
</gene>
<dbReference type="InterPro" id="IPR010285">
    <property type="entry name" value="DNA_helicase_pif1-like_DEAD"/>
</dbReference>
<dbReference type="SUPFAM" id="SSF52540">
    <property type="entry name" value="P-loop containing nucleoside triphosphate hydrolases"/>
    <property type="match status" value="2"/>
</dbReference>
<evidence type="ECO:0000313" key="4">
    <source>
        <dbReference type="Proteomes" id="UP000012317"/>
    </source>
</evidence>
<dbReference type="GO" id="GO:0003678">
    <property type="term" value="F:DNA helicase activity"/>
    <property type="evidence" value="ECO:0007669"/>
    <property type="project" value="InterPro"/>
</dbReference>